<reference evidence="8" key="1">
    <citation type="journal article" date="2014" name="Science">
        <title>Ancient hybridizations among the ancestral genomes of bread wheat.</title>
        <authorList>
            <consortium name="International Wheat Genome Sequencing Consortium,"/>
            <person name="Marcussen T."/>
            <person name="Sandve S.R."/>
            <person name="Heier L."/>
            <person name="Spannagl M."/>
            <person name="Pfeifer M."/>
            <person name="Jakobsen K.S."/>
            <person name="Wulff B.B."/>
            <person name="Steuernagel B."/>
            <person name="Mayer K.F."/>
            <person name="Olsen O.A."/>
        </authorList>
    </citation>
    <scope>NUCLEOTIDE SEQUENCE [LARGE SCALE GENOMIC DNA]</scope>
    <source>
        <strain evidence="8">cv. AL8/78</strain>
    </source>
</reference>
<evidence type="ECO:0000256" key="4">
    <source>
        <dbReference type="ARBA" id="ARBA00023253"/>
    </source>
</evidence>
<accession>A0A453RR00</accession>
<evidence type="ECO:0000256" key="2">
    <source>
        <dbReference type="ARBA" id="ARBA00022676"/>
    </source>
</evidence>
<keyword evidence="2" id="KW-0328">Glycosyltransferase</keyword>
<reference evidence="7" key="3">
    <citation type="journal article" date="2017" name="Nature">
        <title>Genome sequence of the progenitor of the wheat D genome Aegilops tauschii.</title>
        <authorList>
            <person name="Luo M.C."/>
            <person name="Gu Y.Q."/>
            <person name="Puiu D."/>
            <person name="Wang H."/>
            <person name="Twardziok S.O."/>
            <person name="Deal K.R."/>
            <person name="Huo N."/>
            <person name="Zhu T."/>
            <person name="Wang L."/>
            <person name="Wang Y."/>
            <person name="McGuire P.E."/>
            <person name="Liu S."/>
            <person name="Long H."/>
            <person name="Ramasamy R.K."/>
            <person name="Rodriguez J.C."/>
            <person name="Van S.L."/>
            <person name="Yuan L."/>
            <person name="Wang Z."/>
            <person name="Xia Z."/>
            <person name="Xiao L."/>
            <person name="Anderson O.D."/>
            <person name="Ouyang S."/>
            <person name="Liang Y."/>
            <person name="Zimin A.V."/>
            <person name="Pertea G."/>
            <person name="Qi P."/>
            <person name="Bennetzen J.L."/>
            <person name="Dai X."/>
            <person name="Dawson M.W."/>
            <person name="Muller H.G."/>
            <person name="Kugler K."/>
            <person name="Rivarola-Duarte L."/>
            <person name="Spannagl M."/>
            <person name="Mayer K.F.X."/>
            <person name="Lu F.H."/>
            <person name="Bevan M.W."/>
            <person name="Leroy P."/>
            <person name="Li P."/>
            <person name="You F.M."/>
            <person name="Sun Q."/>
            <person name="Liu Z."/>
            <person name="Lyons E."/>
            <person name="Wicker T."/>
            <person name="Salzberg S.L."/>
            <person name="Devos K.M."/>
            <person name="Dvorak J."/>
        </authorList>
    </citation>
    <scope>NUCLEOTIDE SEQUENCE [LARGE SCALE GENOMIC DNA]</scope>
    <source>
        <strain evidence="7">cv. AL8/78</strain>
    </source>
</reference>
<evidence type="ECO:0000256" key="1">
    <source>
        <dbReference type="ARBA" id="ARBA00007737"/>
    </source>
</evidence>
<reference evidence="7" key="4">
    <citation type="submission" date="2019-03" db="UniProtKB">
        <authorList>
            <consortium name="EnsemblPlants"/>
        </authorList>
    </citation>
    <scope>IDENTIFICATION</scope>
</reference>
<dbReference type="PANTHER" id="PTHR31818">
    <property type="entry name" value="O-FUCOSYLTRANSFERASE 16"/>
    <property type="match status" value="1"/>
</dbReference>
<keyword evidence="5" id="KW-0119">Carbohydrate metabolism</keyword>
<dbReference type="GO" id="GO:0006004">
    <property type="term" value="P:fucose metabolic process"/>
    <property type="evidence" value="ECO:0007669"/>
    <property type="project" value="UniProtKB-KW"/>
</dbReference>
<evidence type="ECO:0000313" key="7">
    <source>
        <dbReference type="EnsemblPlants" id="AET7Gv20671200.21"/>
    </source>
</evidence>
<reference evidence="8" key="2">
    <citation type="journal article" date="2017" name="Nat. Plants">
        <title>The Aegilops tauschii genome reveals multiple impacts of transposons.</title>
        <authorList>
            <person name="Zhao G."/>
            <person name="Zou C."/>
            <person name="Li K."/>
            <person name="Wang K."/>
            <person name="Li T."/>
            <person name="Gao L."/>
            <person name="Zhang X."/>
            <person name="Wang H."/>
            <person name="Yang Z."/>
            <person name="Liu X."/>
            <person name="Jiang W."/>
            <person name="Mao L."/>
            <person name="Kong X."/>
            <person name="Jiao Y."/>
            <person name="Jia J."/>
        </authorList>
    </citation>
    <scope>NUCLEOTIDE SEQUENCE [LARGE SCALE GENOMIC DNA]</scope>
    <source>
        <strain evidence="8">cv. AL8/78</strain>
    </source>
</reference>
<proteinExistence type="inferred from homology"/>
<organism evidence="7 8">
    <name type="scientific">Aegilops tauschii subsp. strangulata</name>
    <name type="common">Goatgrass</name>
    <dbReference type="NCBI Taxonomy" id="200361"/>
    <lineage>
        <taxon>Eukaryota</taxon>
        <taxon>Viridiplantae</taxon>
        <taxon>Streptophyta</taxon>
        <taxon>Embryophyta</taxon>
        <taxon>Tracheophyta</taxon>
        <taxon>Spermatophyta</taxon>
        <taxon>Magnoliopsida</taxon>
        <taxon>Liliopsida</taxon>
        <taxon>Poales</taxon>
        <taxon>Poaceae</taxon>
        <taxon>BOP clade</taxon>
        <taxon>Pooideae</taxon>
        <taxon>Triticodae</taxon>
        <taxon>Triticeae</taxon>
        <taxon>Triticinae</taxon>
        <taxon>Aegilops</taxon>
    </lineage>
</organism>
<evidence type="ECO:0000256" key="5">
    <source>
        <dbReference type="ARBA" id="ARBA00023277"/>
    </source>
</evidence>
<dbReference type="EnsemblPlants" id="AET7Gv20671200.21">
    <property type="protein sequence ID" value="AET7Gv20671200.21"/>
    <property type="gene ID" value="AET7Gv20671200"/>
</dbReference>
<sequence>MCPSSQIIDAVVAARILNATLVVPKLDQTSFWKDASDFAEIFNADWFISFLSKDVRIVKELPKIGGKLWAPHRMRVPRKCTQRCYLNRVLPALVKKHVVRLTKFDYRLANRLDSDLQKLRCRVNYHALRFTDPIQEMGEKIIQRMRERSTYFIALHLRCPHFKFS</sequence>
<comment type="similarity">
    <text evidence="1">Belongs to the glycosyltransferase GT106 family.</text>
</comment>
<dbReference type="Pfam" id="PF10250">
    <property type="entry name" value="O-FucT"/>
    <property type="match status" value="1"/>
</dbReference>
<dbReference type="Proteomes" id="UP000015105">
    <property type="component" value="Chromosome 7D"/>
</dbReference>
<keyword evidence="4" id="KW-0294">Fucose metabolism</keyword>
<evidence type="ECO:0000313" key="8">
    <source>
        <dbReference type="Proteomes" id="UP000015105"/>
    </source>
</evidence>
<dbReference type="Gramene" id="AET7Gv20671200.21">
    <property type="protein sequence ID" value="AET7Gv20671200.21"/>
    <property type="gene ID" value="AET7Gv20671200"/>
</dbReference>
<evidence type="ECO:0000256" key="3">
    <source>
        <dbReference type="ARBA" id="ARBA00022679"/>
    </source>
</evidence>
<dbReference type="GO" id="GO:0016757">
    <property type="term" value="F:glycosyltransferase activity"/>
    <property type="evidence" value="ECO:0007669"/>
    <property type="project" value="UniProtKB-KW"/>
</dbReference>
<keyword evidence="3" id="KW-0808">Transferase</keyword>
<protein>
    <recommendedName>
        <fullName evidence="6">O-fucosyltransferase family protein</fullName>
    </recommendedName>
</protein>
<dbReference type="PANTHER" id="PTHR31818:SF12">
    <property type="entry name" value="O-FUCOSYLTRANSFERASE FAMILY PROTEIN"/>
    <property type="match status" value="1"/>
</dbReference>
<evidence type="ECO:0000256" key="6">
    <source>
        <dbReference type="ARBA" id="ARBA00030350"/>
    </source>
</evidence>
<dbReference type="InterPro" id="IPR019378">
    <property type="entry name" value="GDP-Fuc_O-FucTrfase"/>
</dbReference>
<keyword evidence="8" id="KW-1185">Reference proteome</keyword>
<name>A0A453RR00_AEGTS</name>
<reference evidence="7" key="5">
    <citation type="journal article" date="2021" name="G3 (Bethesda)">
        <title>Aegilops tauschii genome assembly Aet v5.0 features greater sequence contiguity and improved annotation.</title>
        <authorList>
            <person name="Wang L."/>
            <person name="Zhu T."/>
            <person name="Rodriguez J.C."/>
            <person name="Deal K.R."/>
            <person name="Dubcovsky J."/>
            <person name="McGuire P.E."/>
            <person name="Lux T."/>
            <person name="Spannagl M."/>
            <person name="Mayer K.F.X."/>
            <person name="Baldrich P."/>
            <person name="Meyers B.C."/>
            <person name="Huo N."/>
            <person name="Gu Y.Q."/>
            <person name="Zhou H."/>
            <person name="Devos K.M."/>
            <person name="Bennetzen J.L."/>
            <person name="Unver T."/>
            <person name="Budak H."/>
            <person name="Gulick P.J."/>
            <person name="Galiba G."/>
            <person name="Kalapos B."/>
            <person name="Nelson D.R."/>
            <person name="Li P."/>
            <person name="You F.M."/>
            <person name="Luo M.C."/>
            <person name="Dvorak J."/>
        </authorList>
    </citation>
    <scope>NUCLEOTIDE SEQUENCE [LARGE SCALE GENOMIC DNA]</scope>
    <source>
        <strain evidence="7">cv. AL8/78</strain>
    </source>
</reference>
<dbReference type="AlphaFoldDB" id="A0A453RR00"/>